<proteinExistence type="predicted"/>
<dbReference type="InterPro" id="IPR004088">
    <property type="entry name" value="KH_dom_type_1"/>
</dbReference>
<keyword evidence="4" id="KW-1185">Reference proteome</keyword>
<dbReference type="InterPro" id="IPR036612">
    <property type="entry name" value="KH_dom_type_1_sf"/>
</dbReference>
<evidence type="ECO:0000313" key="3">
    <source>
        <dbReference type="EMBL" id="OAD08901.1"/>
    </source>
</evidence>
<dbReference type="Proteomes" id="UP000077051">
    <property type="component" value="Unassembled WGS sequence"/>
</dbReference>
<feature type="domain" description="K Homology" evidence="2">
    <location>
        <begin position="2"/>
        <end position="79"/>
    </location>
</feature>
<evidence type="ECO:0000313" key="4">
    <source>
        <dbReference type="Proteomes" id="UP000077051"/>
    </source>
</evidence>
<gene>
    <name evidence="3" type="ORF">MUCCIDRAFT_125162</name>
</gene>
<dbReference type="VEuPathDB" id="FungiDB:MUCCIDRAFT_125162"/>
<evidence type="ECO:0000256" key="1">
    <source>
        <dbReference type="PROSITE-ProRule" id="PRU00117"/>
    </source>
</evidence>
<evidence type="ECO:0000259" key="2">
    <source>
        <dbReference type="SMART" id="SM00322"/>
    </source>
</evidence>
<accession>A0A168Q9D6</accession>
<feature type="non-terminal residue" evidence="3">
    <location>
        <position position="1"/>
    </location>
</feature>
<keyword evidence="1" id="KW-0694">RNA-binding</keyword>
<dbReference type="AlphaFoldDB" id="A0A168Q9D6"/>
<dbReference type="GO" id="GO:0003723">
    <property type="term" value="F:RNA binding"/>
    <property type="evidence" value="ECO:0007669"/>
    <property type="project" value="UniProtKB-UniRule"/>
</dbReference>
<feature type="non-terminal residue" evidence="3">
    <location>
        <position position="85"/>
    </location>
</feature>
<reference evidence="3 4" key="1">
    <citation type="submission" date="2015-06" db="EMBL/GenBank/DDBJ databases">
        <title>Expansion of signal transduction pathways in fungi by whole-genome duplication.</title>
        <authorList>
            <consortium name="DOE Joint Genome Institute"/>
            <person name="Corrochano L.M."/>
            <person name="Kuo A."/>
            <person name="Marcet-Houben M."/>
            <person name="Polaino S."/>
            <person name="Salamov A."/>
            <person name="Villalobos J.M."/>
            <person name="Alvarez M.I."/>
            <person name="Avalos J."/>
            <person name="Benito E.P."/>
            <person name="Benoit I."/>
            <person name="Burger G."/>
            <person name="Camino L.P."/>
            <person name="Canovas D."/>
            <person name="Cerda-Olmedo E."/>
            <person name="Cheng J.-F."/>
            <person name="Dominguez A."/>
            <person name="Elias M."/>
            <person name="Eslava A.P."/>
            <person name="Glaser F."/>
            <person name="Grimwood J."/>
            <person name="Gutierrez G."/>
            <person name="Heitman J."/>
            <person name="Henrissat B."/>
            <person name="Iturriaga E.A."/>
            <person name="Lang B.F."/>
            <person name="Lavin J.L."/>
            <person name="Lee S."/>
            <person name="Li W."/>
            <person name="Lindquist E."/>
            <person name="Lopez-Garcia S."/>
            <person name="Luque E.M."/>
            <person name="Marcos A.T."/>
            <person name="Martin J."/>
            <person name="Mccluskey K."/>
            <person name="Medina H.R."/>
            <person name="Miralles-Duran A."/>
            <person name="Miyazaki A."/>
            <person name="Munoz-Torres E."/>
            <person name="Oguiza J.A."/>
            <person name="Ohm R."/>
            <person name="Olmedo M."/>
            <person name="Orejas M."/>
            <person name="Ortiz-Castellanos L."/>
            <person name="Pisabarro A.G."/>
            <person name="Rodriguez-Romero J."/>
            <person name="Ruiz-Herrera J."/>
            <person name="Ruiz-Vazquez R."/>
            <person name="Sanz C."/>
            <person name="Schackwitz W."/>
            <person name="Schmutz J."/>
            <person name="Shahriari M."/>
            <person name="Shelest E."/>
            <person name="Silva-Franco F."/>
            <person name="Soanes D."/>
            <person name="Syed K."/>
            <person name="Tagua V.G."/>
            <person name="Talbot N.J."/>
            <person name="Thon M."/>
            <person name="De Vries R.P."/>
            <person name="Wiebenga A."/>
            <person name="Yadav J.S."/>
            <person name="Braun E.L."/>
            <person name="Baker S."/>
            <person name="Garre V."/>
            <person name="Horwitz B."/>
            <person name="Torres-Martinez S."/>
            <person name="Idnurm A."/>
            <person name="Herrera-Estrella A."/>
            <person name="Gabaldon T."/>
            <person name="Grigoriev I.V."/>
        </authorList>
    </citation>
    <scope>NUCLEOTIDE SEQUENCE [LARGE SCALE GENOMIC DNA]</scope>
    <source>
        <strain evidence="3 4">CBS 277.49</strain>
    </source>
</reference>
<name>A0A168Q9D6_MUCCL</name>
<dbReference type="PROSITE" id="PS50084">
    <property type="entry name" value="KH_TYPE_1"/>
    <property type="match status" value="1"/>
</dbReference>
<dbReference type="OrthoDB" id="271862at2759"/>
<dbReference type="InterPro" id="IPR004087">
    <property type="entry name" value="KH_dom"/>
</dbReference>
<dbReference type="SUPFAM" id="SSF54791">
    <property type="entry name" value="Eukaryotic type KH-domain (KH-domain type I)"/>
    <property type="match status" value="1"/>
</dbReference>
<sequence>ELPAEISFFVPEICHRRIIGVAGKNIQRVMKQYGVYVKFSSNDELATFGGYFENEHNVIARTPEKNLHSLFKLKSAVMEFITFQK</sequence>
<protein>
    <recommendedName>
        <fullName evidence="2">K Homology domain-containing protein</fullName>
    </recommendedName>
</protein>
<dbReference type="STRING" id="747725.A0A168Q9D6"/>
<dbReference type="SMART" id="SM00322">
    <property type="entry name" value="KH"/>
    <property type="match status" value="1"/>
</dbReference>
<dbReference type="Gene3D" id="3.30.1370.10">
    <property type="entry name" value="K Homology domain, type 1"/>
    <property type="match status" value="1"/>
</dbReference>
<comment type="caution">
    <text evidence="3">The sequence shown here is derived from an EMBL/GenBank/DDBJ whole genome shotgun (WGS) entry which is preliminary data.</text>
</comment>
<organism evidence="3 4">
    <name type="scientific">Mucor lusitanicus CBS 277.49</name>
    <dbReference type="NCBI Taxonomy" id="747725"/>
    <lineage>
        <taxon>Eukaryota</taxon>
        <taxon>Fungi</taxon>
        <taxon>Fungi incertae sedis</taxon>
        <taxon>Mucoromycota</taxon>
        <taxon>Mucoromycotina</taxon>
        <taxon>Mucoromycetes</taxon>
        <taxon>Mucorales</taxon>
        <taxon>Mucorineae</taxon>
        <taxon>Mucoraceae</taxon>
        <taxon>Mucor</taxon>
    </lineage>
</organism>
<dbReference type="EMBL" id="AMYB01000001">
    <property type="protein sequence ID" value="OAD08901.1"/>
    <property type="molecule type" value="Genomic_DNA"/>
</dbReference>
<dbReference type="Pfam" id="PF00013">
    <property type="entry name" value="KH_1"/>
    <property type="match status" value="1"/>
</dbReference>